<evidence type="ECO:0000256" key="2">
    <source>
        <dbReference type="ARBA" id="ARBA00022977"/>
    </source>
</evidence>
<dbReference type="InterPro" id="IPR012727">
    <property type="entry name" value="Gly_oxidase_ThiO"/>
</dbReference>
<organism evidence="5 6">
    <name type="scientific">Lichenibacterium minor</name>
    <dbReference type="NCBI Taxonomy" id="2316528"/>
    <lineage>
        <taxon>Bacteria</taxon>
        <taxon>Pseudomonadati</taxon>
        <taxon>Pseudomonadota</taxon>
        <taxon>Alphaproteobacteria</taxon>
        <taxon>Hyphomicrobiales</taxon>
        <taxon>Lichenihabitantaceae</taxon>
        <taxon>Lichenibacterium</taxon>
    </lineage>
</organism>
<reference evidence="5 6" key="2">
    <citation type="submission" date="2019-02" db="EMBL/GenBank/DDBJ databases">
        <title>'Lichenibacterium ramalinii' gen. nov. sp. nov., 'Lichenibacterium minor' gen. nov. sp. nov.</title>
        <authorList>
            <person name="Pankratov T."/>
        </authorList>
    </citation>
    <scope>NUCLEOTIDE SEQUENCE [LARGE SCALE GENOMIC DNA]</scope>
    <source>
        <strain evidence="5 6">RmlP026</strain>
    </source>
</reference>
<dbReference type="SUPFAM" id="SSF51905">
    <property type="entry name" value="FAD/NAD(P)-binding domain"/>
    <property type="match status" value="1"/>
</dbReference>
<keyword evidence="3 5" id="KW-0560">Oxidoreductase</keyword>
<dbReference type="EC" id="1.4.3.19" evidence="5"/>
<keyword evidence="6" id="KW-1185">Reference proteome</keyword>
<dbReference type="InterPro" id="IPR006076">
    <property type="entry name" value="FAD-dep_OxRdtase"/>
</dbReference>
<dbReference type="GO" id="GO:0005737">
    <property type="term" value="C:cytoplasm"/>
    <property type="evidence" value="ECO:0007669"/>
    <property type="project" value="TreeGrafter"/>
</dbReference>
<evidence type="ECO:0000313" key="6">
    <source>
        <dbReference type="Proteomes" id="UP000290759"/>
    </source>
</evidence>
<dbReference type="UniPathway" id="UPA00060"/>
<keyword evidence="2" id="KW-0784">Thiamine biosynthesis</keyword>
<name>A0A4Q2U214_9HYPH</name>
<accession>A0A4Q2U214</accession>
<dbReference type="NCBIfam" id="TIGR02352">
    <property type="entry name" value="thiamin_ThiO"/>
    <property type="match status" value="1"/>
</dbReference>
<comment type="pathway">
    <text evidence="1">Cofactor biosynthesis; thiamine diphosphate biosynthesis.</text>
</comment>
<dbReference type="Pfam" id="PF01266">
    <property type="entry name" value="DAO"/>
    <property type="match status" value="1"/>
</dbReference>
<dbReference type="GO" id="GO:0009229">
    <property type="term" value="P:thiamine diphosphate biosynthetic process"/>
    <property type="evidence" value="ECO:0007669"/>
    <property type="project" value="UniProtKB-UniPathway"/>
</dbReference>
<evidence type="ECO:0000256" key="3">
    <source>
        <dbReference type="ARBA" id="ARBA00023002"/>
    </source>
</evidence>
<dbReference type="PANTHER" id="PTHR13847">
    <property type="entry name" value="SARCOSINE DEHYDROGENASE-RELATED"/>
    <property type="match status" value="1"/>
</dbReference>
<dbReference type="InterPro" id="IPR036188">
    <property type="entry name" value="FAD/NAD-bd_sf"/>
</dbReference>
<dbReference type="Gene3D" id="3.50.50.60">
    <property type="entry name" value="FAD/NAD(P)-binding domain"/>
    <property type="match status" value="1"/>
</dbReference>
<sequence>MPMAGAPVLFNALGPLPRPPAAGAPQVPPRVDVAVVGGGVVGLSVGWHLARRGLAVAVFDAASAGGGTSSAATGMLAAEAEHEPGGDPLLELCRESLALWPSFRDALEADAGASIDYWEKGTLIVAVGRDEVDRLRARHGLQVRAGLDARWMGASAVLDLEPGLRPNVGGGIFCPGDHQVDPRLTVAALRAAFLARGGLLVEAAAADRLDMSGGAVTGVVVGGQLCRAGTVVIASGAAAASGNLLPDGLRLPLRPLKGQSMALRARPLFGRAQPLPIDHVVWTAEVHIAPKSDGRMIVGATMEEAGFEASVTAGGLYALLEGVRRVLPGVEEMAVEGVWAGFRPTTEDDAPALGACAVPGLAFAAGHHRNGYLLAPVTAQAIEALVVDGRVAGAAAGFGIGRFGKGDA</sequence>
<evidence type="ECO:0000259" key="4">
    <source>
        <dbReference type="Pfam" id="PF01266"/>
    </source>
</evidence>
<dbReference type="OrthoDB" id="9790035at2"/>
<dbReference type="GO" id="GO:0050660">
    <property type="term" value="F:flavin adenine dinucleotide binding"/>
    <property type="evidence" value="ECO:0007669"/>
    <property type="project" value="InterPro"/>
</dbReference>
<evidence type="ECO:0000313" key="5">
    <source>
        <dbReference type="EMBL" id="RYC30529.1"/>
    </source>
</evidence>
<dbReference type="GO" id="GO:0043799">
    <property type="term" value="F:glycine oxidase activity"/>
    <property type="evidence" value="ECO:0007669"/>
    <property type="project" value="UniProtKB-EC"/>
</dbReference>
<dbReference type="EMBL" id="QYBB01000024">
    <property type="protein sequence ID" value="RYC30529.1"/>
    <property type="molecule type" value="Genomic_DNA"/>
</dbReference>
<reference evidence="5 6" key="1">
    <citation type="submission" date="2018-12" db="EMBL/GenBank/DDBJ databases">
        <authorList>
            <person name="Grouzdev D.S."/>
            <person name="Krutkina M.S."/>
        </authorList>
    </citation>
    <scope>NUCLEOTIDE SEQUENCE [LARGE SCALE GENOMIC DNA]</scope>
    <source>
        <strain evidence="5 6">RmlP026</strain>
    </source>
</reference>
<feature type="domain" description="FAD dependent oxidoreductase" evidence="4">
    <location>
        <begin position="32"/>
        <end position="382"/>
    </location>
</feature>
<protein>
    <submittedName>
        <fullName evidence="5">Glycine oxidase ThiO</fullName>
        <ecNumber evidence="5">1.4.3.19</ecNumber>
    </submittedName>
</protein>
<dbReference type="PANTHER" id="PTHR13847:SF289">
    <property type="entry name" value="GLYCINE OXIDASE"/>
    <property type="match status" value="1"/>
</dbReference>
<dbReference type="SUPFAM" id="SSF54373">
    <property type="entry name" value="FAD-linked reductases, C-terminal domain"/>
    <property type="match status" value="1"/>
</dbReference>
<dbReference type="AlphaFoldDB" id="A0A4Q2U214"/>
<dbReference type="Gene3D" id="3.30.9.10">
    <property type="entry name" value="D-Amino Acid Oxidase, subunit A, domain 2"/>
    <property type="match status" value="1"/>
</dbReference>
<gene>
    <name evidence="5" type="primary">thiO</name>
    <name evidence="5" type="ORF">D3273_18510</name>
</gene>
<dbReference type="Proteomes" id="UP000290759">
    <property type="component" value="Unassembled WGS sequence"/>
</dbReference>
<evidence type="ECO:0000256" key="1">
    <source>
        <dbReference type="ARBA" id="ARBA00004948"/>
    </source>
</evidence>
<comment type="caution">
    <text evidence="5">The sequence shown here is derived from an EMBL/GenBank/DDBJ whole genome shotgun (WGS) entry which is preliminary data.</text>
</comment>
<dbReference type="GO" id="GO:0009228">
    <property type="term" value="P:thiamine biosynthetic process"/>
    <property type="evidence" value="ECO:0007669"/>
    <property type="project" value="UniProtKB-KW"/>
</dbReference>
<proteinExistence type="predicted"/>